<proteinExistence type="predicted"/>
<comment type="caution">
    <text evidence="1">The sequence shown here is derived from an EMBL/GenBank/DDBJ whole genome shotgun (WGS) entry which is preliminary data.</text>
</comment>
<dbReference type="Proteomes" id="UP000198211">
    <property type="component" value="Unassembled WGS sequence"/>
</dbReference>
<dbReference type="STRING" id="4795.A0A225WMS0"/>
<organism evidence="1 2">
    <name type="scientific">Phytophthora megakarya</name>
    <dbReference type="NCBI Taxonomy" id="4795"/>
    <lineage>
        <taxon>Eukaryota</taxon>
        <taxon>Sar</taxon>
        <taxon>Stramenopiles</taxon>
        <taxon>Oomycota</taxon>
        <taxon>Peronosporomycetes</taxon>
        <taxon>Peronosporales</taxon>
        <taxon>Peronosporaceae</taxon>
        <taxon>Phytophthora</taxon>
    </lineage>
</organism>
<evidence type="ECO:0000313" key="2">
    <source>
        <dbReference type="Proteomes" id="UP000198211"/>
    </source>
</evidence>
<evidence type="ECO:0000313" key="1">
    <source>
        <dbReference type="EMBL" id="OWZ18931.1"/>
    </source>
</evidence>
<name>A0A225WMS0_9STRA</name>
<dbReference type="EMBL" id="NBNE01000514">
    <property type="protein sequence ID" value="OWZ18931.1"/>
    <property type="molecule type" value="Genomic_DNA"/>
</dbReference>
<keyword evidence="2" id="KW-1185">Reference proteome</keyword>
<accession>A0A225WMS0</accession>
<reference evidence="2" key="1">
    <citation type="submission" date="2017-03" db="EMBL/GenBank/DDBJ databases">
        <title>Phytopthora megakarya and P. palmivora, two closely related causual agents of cacao black pod achieved similar genome size and gene model numbers by different mechanisms.</title>
        <authorList>
            <person name="Ali S."/>
            <person name="Shao J."/>
            <person name="Larry D.J."/>
            <person name="Kronmiller B."/>
            <person name="Shen D."/>
            <person name="Strem M.D."/>
            <person name="Melnick R.L."/>
            <person name="Guiltinan M.J."/>
            <person name="Tyler B.M."/>
            <person name="Meinhardt L.W."/>
            <person name="Bailey B.A."/>
        </authorList>
    </citation>
    <scope>NUCLEOTIDE SEQUENCE [LARGE SCALE GENOMIC DNA]</scope>
    <source>
        <strain evidence="2">zdho120</strain>
    </source>
</reference>
<gene>
    <name evidence="1" type="ORF">PHMEG_0006899</name>
</gene>
<sequence>MDMLFIAVSAEEWVLLTRTFNINAPTFQKKTYAQGNSGTAFRHFATARSTVDVTFQQTKIPGGAPEEQASNYSNKYKVHGLETEVSVLPCGLAINSSRKFKGSEADTTIFRVAATAKATTDDTMTDDGPLHQEKSY</sequence>
<protein>
    <submittedName>
        <fullName evidence="1">Uncharacterized protein</fullName>
    </submittedName>
</protein>
<dbReference type="AlphaFoldDB" id="A0A225WMS0"/>